<keyword evidence="1" id="KW-0732">Signal</keyword>
<organism evidence="3 4">
    <name type="scientific">Orchesella dallaii</name>
    <dbReference type="NCBI Taxonomy" id="48710"/>
    <lineage>
        <taxon>Eukaryota</taxon>
        <taxon>Metazoa</taxon>
        <taxon>Ecdysozoa</taxon>
        <taxon>Arthropoda</taxon>
        <taxon>Hexapoda</taxon>
        <taxon>Collembola</taxon>
        <taxon>Entomobryomorpha</taxon>
        <taxon>Entomobryoidea</taxon>
        <taxon>Orchesellidae</taxon>
        <taxon>Orchesellinae</taxon>
        <taxon>Orchesella</taxon>
    </lineage>
</organism>
<evidence type="ECO:0000256" key="1">
    <source>
        <dbReference type="SAM" id="SignalP"/>
    </source>
</evidence>
<accession>A0ABP1RMS0</accession>
<evidence type="ECO:0000259" key="2">
    <source>
        <dbReference type="Pfam" id="PF01738"/>
    </source>
</evidence>
<dbReference type="Proteomes" id="UP001642540">
    <property type="component" value="Unassembled WGS sequence"/>
</dbReference>
<name>A0ABP1RMS0_9HEXA</name>
<keyword evidence="4" id="KW-1185">Reference proteome</keyword>
<evidence type="ECO:0000313" key="4">
    <source>
        <dbReference type="Proteomes" id="UP001642540"/>
    </source>
</evidence>
<dbReference type="SUPFAM" id="SSF53474">
    <property type="entry name" value="alpha/beta-Hydrolases"/>
    <property type="match status" value="1"/>
</dbReference>
<feature type="signal peptide" evidence="1">
    <location>
        <begin position="1"/>
        <end position="23"/>
    </location>
</feature>
<reference evidence="3 4" key="1">
    <citation type="submission" date="2024-08" db="EMBL/GenBank/DDBJ databases">
        <authorList>
            <person name="Cucini C."/>
            <person name="Frati F."/>
        </authorList>
    </citation>
    <scope>NUCLEOTIDE SEQUENCE [LARGE SCALE GENOMIC DNA]</scope>
</reference>
<dbReference type="EMBL" id="CAXLJM020000086">
    <property type="protein sequence ID" value="CAL8130961.1"/>
    <property type="molecule type" value="Genomic_DNA"/>
</dbReference>
<dbReference type="PANTHER" id="PTHR47668">
    <property type="entry name" value="DIENELACTONE HYDROLASE FAMILY PROTEIN (AFU_ORTHOLOGUE AFUA_6G01940)"/>
    <property type="match status" value="1"/>
</dbReference>
<evidence type="ECO:0000313" key="3">
    <source>
        <dbReference type="EMBL" id="CAL8130961.1"/>
    </source>
</evidence>
<proteinExistence type="predicted"/>
<protein>
    <recommendedName>
        <fullName evidence="2">Dienelactone hydrolase domain-containing protein</fullName>
    </recommendedName>
</protein>
<gene>
    <name evidence="3" type="ORF">ODALV1_LOCUS23962</name>
</gene>
<dbReference type="Pfam" id="PF01738">
    <property type="entry name" value="DLH"/>
    <property type="match status" value="1"/>
</dbReference>
<dbReference type="InterPro" id="IPR029058">
    <property type="entry name" value="AB_hydrolase_fold"/>
</dbReference>
<dbReference type="InterPro" id="IPR002925">
    <property type="entry name" value="Dienelactn_hydro"/>
</dbReference>
<sequence>MATKNILIQGLFVLLFAICITHSAKTIYDSSNFPQHNHKLIESNYTPRGEEYTLGNLTVYETQNRSARRVLIHIYDILGLSTNIRQVADSIAELHDFRVVIPRIFREEYWNESNFPPANLSEVDIWVEENASWDKVAKYDILNIINTFQTRNNISEFAIFGMCYGGFMSTMAATEIPEIKAAGLVHPSYVTDEYADGVKAPMYLLPTSTDADFLPFYEVLKNKFGDNCGHRRITDMVHGFAGAGGDFTDPLTVQRVEEVVDILGVFFNRNLNNN</sequence>
<feature type="domain" description="Dienelactone hydrolase" evidence="2">
    <location>
        <begin position="67"/>
        <end position="245"/>
    </location>
</feature>
<comment type="caution">
    <text evidence="3">The sequence shown here is derived from an EMBL/GenBank/DDBJ whole genome shotgun (WGS) entry which is preliminary data.</text>
</comment>
<dbReference type="PANTHER" id="PTHR47668:SF1">
    <property type="entry name" value="DIENELACTONE HYDROLASE DOMAIN-CONTAINING PROTEIN-RELATED"/>
    <property type="match status" value="1"/>
</dbReference>
<feature type="chain" id="PRO_5046770697" description="Dienelactone hydrolase domain-containing protein" evidence="1">
    <location>
        <begin position="24"/>
        <end position="274"/>
    </location>
</feature>
<dbReference type="Gene3D" id="3.40.50.1820">
    <property type="entry name" value="alpha/beta hydrolase"/>
    <property type="match status" value="1"/>
</dbReference>